<dbReference type="Proteomes" id="UP000046393">
    <property type="component" value="Unplaced"/>
</dbReference>
<feature type="transmembrane region" description="Helical" evidence="1">
    <location>
        <begin position="173"/>
        <end position="196"/>
    </location>
</feature>
<evidence type="ECO:0000256" key="1">
    <source>
        <dbReference type="SAM" id="Phobius"/>
    </source>
</evidence>
<evidence type="ECO:0000313" key="2">
    <source>
        <dbReference type="Proteomes" id="UP000046393"/>
    </source>
</evidence>
<organism evidence="2 3">
    <name type="scientific">Syphacia muris</name>
    <dbReference type="NCBI Taxonomy" id="451379"/>
    <lineage>
        <taxon>Eukaryota</taxon>
        <taxon>Metazoa</taxon>
        <taxon>Ecdysozoa</taxon>
        <taxon>Nematoda</taxon>
        <taxon>Chromadorea</taxon>
        <taxon>Rhabditida</taxon>
        <taxon>Spirurina</taxon>
        <taxon>Oxyuridomorpha</taxon>
        <taxon>Oxyuroidea</taxon>
        <taxon>Oxyuridae</taxon>
        <taxon>Syphacia</taxon>
    </lineage>
</organism>
<dbReference type="AlphaFoldDB" id="A0A0N5AHK8"/>
<keyword evidence="1" id="KW-1133">Transmembrane helix</keyword>
<name>A0A0N5AHK8_9BILA</name>
<protein>
    <submittedName>
        <fullName evidence="3">Uncharacterized protein</fullName>
    </submittedName>
</protein>
<keyword evidence="1" id="KW-0812">Transmembrane</keyword>
<evidence type="ECO:0000313" key="3">
    <source>
        <dbReference type="WBParaSite" id="SMUV_0000386401-mRNA-1"/>
    </source>
</evidence>
<proteinExistence type="predicted"/>
<reference evidence="3" key="1">
    <citation type="submission" date="2017-02" db="UniProtKB">
        <authorList>
            <consortium name="WormBaseParasite"/>
        </authorList>
    </citation>
    <scope>IDENTIFICATION</scope>
</reference>
<accession>A0A0N5AHK8</accession>
<sequence length="242" mass="27852">MKLLGNIHFAFGMRIRSTCTGQSSGTATINRMPKRNLHSTNVQIPEYDDEWGVLRNVDRLLLHTNRRIQLKRFLNVFFIRRSEAYRNSYRRTPLQNKVSSARLSPSAAVIVAQQKKEKKSSGKSVNANLNLAEFTTIDRETGLPIKKSVEDAPVSRRDAVIRKNLQRFPFWKLSVNVATFAVFNLLHVLFTLFIMFKEGCYYQWHLETMIPLVYSAKTMTSCRIALDAILAFVVDEQLHNVT</sequence>
<keyword evidence="2" id="KW-1185">Reference proteome</keyword>
<keyword evidence="1" id="KW-0472">Membrane</keyword>
<dbReference type="WBParaSite" id="SMUV_0000386401-mRNA-1">
    <property type="protein sequence ID" value="SMUV_0000386401-mRNA-1"/>
    <property type="gene ID" value="SMUV_0000386401"/>
</dbReference>